<dbReference type="RefSeq" id="WP_049614398.1">
    <property type="nucleotide sequence ID" value="NZ_CAWMMU010000028.1"/>
</dbReference>
<dbReference type="Proteomes" id="UP000044625">
    <property type="component" value="Unassembled WGS sequence"/>
</dbReference>
<proteinExistence type="predicted"/>
<reference evidence="1" key="1">
    <citation type="submission" date="2015-03" db="EMBL/GenBank/DDBJ databases">
        <authorList>
            <person name="Murphy D."/>
        </authorList>
    </citation>
    <scope>NUCLEOTIDE SEQUENCE [LARGE SCALE GENOMIC DNA]</scope>
    <source>
        <strain evidence="1">A125KOH2</strain>
    </source>
</reference>
<sequence>MLEILKMQPLISNIDLSDAHIVHLTLLGIPAKAMDYRHSICIGVFFIERKIISDTAIRYITLMMVALEDTQDFALQLNDGYWWLWGRYTIDNKETLDDRRKALSIKLEQIHAVIQHLNSLVTTMNSSKTSVLTKQGRDANRVIS</sequence>
<dbReference type="EMBL" id="CWJL01000028">
    <property type="protein sequence ID" value="CRY68891.1"/>
    <property type="molecule type" value="Genomic_DNA"/>
</dbReference>
<reference evidence="4" key="3">
    <citation type="submission" date="2015-03" db="EMBL/GenBank/DDBJ databases">
        <authorList>
            <consortium name="Pathogen Informatics"/>
        </authorList>
    </citation>
    <scope>NUCLEOTIDE SEQUENCE [LARGE SCALE GENOMIC DNA]</scope>
    <source>
        <strain evidence="4">A125KOH2</strain>
    </source>
</reference>
<dbReference type="STRING" id="1288385.ERS137968_04021"/>
<dbReference type="OrthoDB" id="6478262at2"/>
<keyword evidence="3" id="KW-1185">Reference proteome</keyword>
<gene>
    <name evidence="1" type="primary">spiC</name>
    <name evidence="1" type="ORF">ERS008529_03486</name>
    <name evidence="2" type="ORF">ERS137968_04021</name>
</gene>
<accession>A0A0T9QR69</accession>
<evidence type="ECO:0000313" key="4">
    <source>
        <dbReference type="Proteomes" id="UP000045840"/>
    </source>
</evidence>
<evidence type="ECO:0000313" key="2">
    <source>
        <dbReference type="EMBL" id="CRY68891.1"/>
    </source>
</evidence>
<dbReference type="AlphaFoldDB" id="A0A0T9QR69"/>
<reference evidence="2 3" key="2">
    <citation type="submission" date="2015-03" db="EMBL/GenBank/DDBJ databases">
        <authorList>
            <consortium name="Pathogen Informatics"/>
            <person name="Murphy D."/>
        </authorList>
    </citation>
    <scope>NUCLEOTIDE SEQUENCE [LARGE SCALE GENOMIC DNA]</scope>
    <source>
        <strain evidence="2">Type strain: CIP110230</strain>
        <strain evidence="3">type strain: CIP110230</strain>
    </source>
</reference>
<organism evidence="1 4">
    <name type="scientific">Yersinia pekkanenii</name>
    <dbReference type="NCBI Taxonomy" id="1288385"/>
    <lineage>
        <taxon>Bacteria</taxon>
        <taxon>Pseudomonadati</taxon>
        <taxon>Pseudomonadota</taxon>
        <taxon>Gammaproteobacteria</taxon>
        <taxon>Enterobacterales</taxon>
        <taxon>Yersiniaceae</taxon>
        <taxon>Yersinia</taxon>
    </lineage>
</organism>
<name>A0A0T9QR69_9GAMM</name>
<evidence type="ECO:0000313" key="1">
    <source>
        <dbReference type="EMBL" id="CNI24562.1"/>
    </source>
</evidence>
<protein>
    <submittedName>
        <fullName evidence="1">Secretion system apparatus protein B</fullName>
    </submittedName>
</protein>
<evidence type="ECO:0000313" key="3">
    <source>
        <dbReference type="Proteomes" id="UP000044625"/>
    </source>
</evidence>
<dbReference type="EMBL" id="CQAZ01000036">
    <property type="protein sequence ID" value="CNI24562.1"/>
    <property type="molecule type" value="Genomic_DNA"/>
</dbReference>
<dbReference type="Proteomes" id="UP000045840">
    <property type="component" value="Unassembled WGS sequence"/>
</dbReference>